<organism evidence="10 11">
    <name type="scientific">Aquipuribacter hungaricus</name>
    <dbReference type="NCBI Taxonomy" id="545624"/>
    <lineage>
        <taxon>Bacteria</taxon>
        <taxon>Bacillati</taxon>
        <taxon>Actinomycetota</taxon>
        <taxon>Actinomycetes</taxon>
        <taxon>Micrococcales</taxon>
        <taxon>Intrasporangiaceae</taxon>
        <taxon>Aquipuribacter</taxon>
    </lineage>
</organism>
<comment type="subcellular location">
    <subcellularLocation>
        <location evidence="1">Membrane</location>
    </subcellularLocation>
</comment>
<dbReference type="InterPro" id="IPR050487">
    <property type="entry name" value="FtsQ_DivIB"/>
</dbReference>
<evidence type="ECO:0000256" key="7">
    <source>
        <dbReference type="ARBA" id="ARBA00023306"/>
    </source>
</evidence>
<dbReference type="EMBL" id="JBHRWW010000020">
    <property type="protein sequence ID" value="MFC3690322.1"/>
    <property type="molecule type" value="Genomic_DNA"/>
</dbReference>
<dbReference type="Gene3D" id="3.10.20.310">
    <property type="entry name" value="membrane protein fhac"/>
    <property type="match status" value="1"/>
</dbReference>
<evidence type="ECO:0000313" key="10">
    <source>
        <dbReference type="EMBL" id="MFC3690322.1"/>
    </source>
</evidence>
<protein>
    <submittedName>
        <fullName evidence="10">FtsQ-type POTRA domain-containing protein</fullName>
    </submittedName>
</protein>
<reference evidence="11" key="1">
    <citation type="journal article" date="2019" name="Int. J. Syst. Evol. Microbiol.">
        <title>The Global Catalogue of Microorganisms (GCM) 10K type strain sequencing project: providing services to taxonomists for standard genome sequencing and annotation.</title>
        <authorList>
            <consortium name="The Broad Institute Genomics Platform"/>
            <consortium name="The Broad Institute Genome Sequencing Center for Infectious Disease"/>
            <person name="Wu L."/>
            <person name="Ma J."/>
        </authorList>
    </citation>
    <scope>NUCLEOTIDE SEQUENCE [LARGE SCALE GENOMIC DNA]</scope>
    <source>
        <strain evidence="11">NCAIM B.02333</strain>
    </source>
</reference>
<keyword evidence="5 8" id="KW-1133">Transmembrane helix</keyword>
<dbReference type="Proteomes" id="UP001595685">
    <property type="component" value="Unassembled WGS sequence"/>
</dbReference>
<keyword evidence="6 8" id="KW-0472">Membrane</keyword>
<dbReference type="Pfam" id="PF03799">
    <property type="entry name" value="FtsQ_DivIB_C"/>
    <property type="match status" value="1"/>
</dbReference>
<feature type="transmembrane region" description="Helical" evidence="8">
    <location>
        <begin position="21"/>
        <end position="43"/>
    </location>
</feature>
<dbReference type="Pfam" id="PF08478">
    <property type="entry name" value="POTRA_1"/>
    <property type="match status" value="1"/>
</dbReference>
<evidence type="ECO:0000256" key="5">
    <source>
        <dbReference type="ARBA" id="ARBA00022989"/>
    </source>
</evidence>
<dbReference type="InterPro" id="IPR005548">
    <property type="entry name" value="Cell_div_FtsQ/DivIB_C"/>
</dbReference>
<keyword evidence="2" id="KW-1003">Cell membrane</keyword>
<accession>A0ABV7WN12</accession>
<feature type="domain" description="POTRA" evidence="9">
    <location>
        <begin position="48"/>
        <end position="117"/>
    </location>
</feature>
<evidence type="ECO:0000256" key="8">
    <source>
        <dbReference type="SAM" id="Phobius"/>
    </source>
</evidence>
<proteinExistence type="predicted"/>
<evidence type="ECO:0000256" key="4">
    <source>
        <dbReference type="ARBA" id="ARBA00022692"/>
    </source>
</evidence>
<keyword evidence="7" id="KW-0131">Cell cycle</keyword>
<gene>
    <name evidence="10" type="ORF">ACFOLH_18395</name>
</gene>
<evidence type="ECO:0000256" key="1">
    <source>
        <dbReference type="ARBA" id="ARBA00004370"/>
    </source>
</evidence>
<comment type="caution">
    <text evidence="10">The sequence shown here is derived from an EMBL/GenBank/DDBJ whole genome shotgun (WGS) entry which is preliminary data.</text>
</comment>
<evidence type="ECO:0000313" key="11">
    <source>
        <dbReference type="Proteomes" id="UP001595685"/>
    </source>
</evidence>
<evidence type="ECO:0000256" key="6">
    <source>
        <dbReference type="ARBA" id="ARBA00023136"/>
    </source>
</evidence>
<name>A0ABV7WN12_9MICO</name>
<dbReference type="InterPro" id="IPR013685">
    <property type="entry name" value="POTRA_FtsQ_type"/>
</dbReference>
<evidence type="ECO:0000259" key="9">
    <source>
        <dbReference type="PROSITE" id="PS51779"/>
    </source>
</evidence>
<evidence type="ECO:0000256" key="3">
    <source>
        <dbReference type="ARBA" id="ARBA00022618"/>
    </source>
</evidence>
<sequence length="242" mass="24977">MSVTWLEDRVSDVREASLRSRLVGTAVLLVVLAVLGGAGWWAYDAGHLDTRRVVVTGTTRVDAAAVDAIAAAASAGTPLPMVDVGSVHEQVAAMPLVLDVRVERRWPRTLEVVVTERVAVAAVPGRGGDVDVVDEHGVVLASQPDPPPGVPLLRVDVEAAGTDTLAAARAVLAAMPVELQQRTGEVSAASPADVRSVVDGKQVRWGTGADAERKVEVLTGLLASVPGSVYDVSAPSAPAVTP</sequence>
<keyword evidence="11" id="KW-1185">Reference proteome</keyword>
<evidence type="ECO:0000256" key="2">
    <source>
        <dbReference type="ARBA" id="ARBA00022475"/>
    </source>
</evidence>
<dbReference type="InterPro" id="IPR034746">
    <property type="entry name" value="POTRA"/>
</dbReference>
<dbReference type="PANTHER" id="PTHR37820:SF1">
    <property type="entry name" value="CELL DIVISION PROTEIN FTSQ"/>
    <property type="match status" value="1"/>
</dbReference>
<keyword evidence="3" id="KW-0132">Cell division</keyword>
<keyword evidence="4 8" id="KW-0812">Transmembrane</keyword>
<dbReference type="RefSeq" id="WP_340293666.1">
    <property type="nucleotide sequence ID" value="NZ_JBBEOI010000117.1"/>
</dbReference>
<dbReference type="PANTHER" id="PTHR37820">
    <property type="entry name" value="CELL DIVISION PROTEIN DIVIB"/>
    <property type="match status" value="1"/>
</dbReference>
<dbReference type="PROSITE" id="PS51779">
    <property type="entry name" value="POTRA"/>
    <property type="match status" value="1"/>
</dbReference>